<dbReference type="EMBL" id="JBHTON010000016">
    <property type="protein sequence ID" value="MFD1484854.1"/>
    <property type="molecule type" value="Genomic_DNA"/>
</dbReference>
<gene>
    <name evidence="13 15" type="primary">leuC</name>
    <name evidence="15" type="ORF">ACFQ5J_06390</name>
</gene>
<evidence type="ECO:0000256" key="3">
    <source>
        <dbReference type="ARBA" id="ARBA00004729"/>
    </source>
</evidence>
<comment type="pathway">
    <text evidence="3 13">Amino-acid biosynthesis; L-leucine biosynthesis; L-leucine from 3-methyl-2-oxobutanoate: step 2/4.</text>
</comment>
<dbReference type="CDD" id="cd01583">
    <property type="entry name" value="IPMI"/>
    <property type="match status" value="1"/>
</dbReference>
<keyword evidence="8 13" id="KW-0408">Iron</keyword>
<dbReference type="InterPro" id="IPR050067">
    <property type="entry name" value="IPM_dehydratase_rel_enz"/>
</dbReference>
<evidence type="ECO:0000256" key="9">
    <source>
        <dbReference type="ARBA" id="ARBA00023014"/>
    </source>
</evidence>
<dbReference type="PRINTS" id="PR00415">
    <property type="entry name" value="ACONITASE"/>
</dbReference>
<dbReference type="RefSeq" id="WP_379896288.1">
    <property type="nucleotide sequence ID" value="NZ_JBHTON010000016.1"/>
</dbReference>
<evidence type="ECO:0000256" key="10">
    <source>
        <dbReference type="ARBA" id="ARBA00023239"/>
    </source>
</evidence>
<keyword evidence="9 13" id="KW-0411">Iron-sulfur</keyword>
<dbReference type="EC" id="4.2.1.33" evidence="13"/>
<evidence type="ECO:0000256" key="2">
    <source>
        <dbReference type="ARBA" id="ARBA00002695"/>
    </source>
</evidence>
<evidence type="ECO:0000256" key="4">
    <source>
        <dbReference type="ARBA" id="ARBA00022430"/>
    </source>
</evidence>
<evidence type="ECO:0000256" key="12">
    <source>
        <dbReference type="ARBA" id="ARBA00023501"/>
    </source>
</evidence>
<comment type="caution">
    <text evidence="15">The sequence shown here is derived from an EMBL/GenBank/DDBJ whole genome shotgun (WGS) entry which is preliminary data.</text>
</comment>
<feature type="binding site" evidence="13">
    <location>
        <position position="396"/>
    </location>
    <ligand>
        <name>[4Fe-4S] cluster</name>
        <dbReference type="ChEBI" id="CHEBI:49883"/>
    </ligand>
</feature>
<keyword evidence="6 13" id="KW-0028">Amino-acid biosynthesis</keyword>
<evidence type="ECO:0000256" key="8">
    <source>
        <dbReference type="ARBA" id="ARBA00023004"/>
    </source>
</evidence>
<protein>
    <recommendedName>
        <fullName evidence="13">3-isopropylmalate dehydratase large subunit</fullName>
        <ecNumber evidence="13">4.2.1.33</ecNumber>
    </recommendedName>
    <alternativeName>
        <fullName evidence="13">Alpha-IPM isomerase</fullName>
        <shortName evidence="13">IPMI</shortName>
    </alternativeName>
    <alternativeName>
        <fullName evidence="13">Isopropylmalate isomerase</fullName>
    </alternativeName>
</protein>
<accession>A0ABW4E4N6</accession>
<comment type="catalytic activity">
    <reaction evidence="12">
        <text>citrate = D-threo-isocitrate</text>
        <dbReference type="Rhea" id="RHEA:10336"/>
        <dbReference type="ChEBI" id="CHEBI:15562"/>
        <dbReference type="ChEBI" id="CHEBI:16947"/>
        <dbReference type="EC" id="4.2.1.3"/>
    </reaction>
</comment>
<dbReference type="InterPro" id="IPR015931">
    <property type="entry name" value="Acnase/IPM_dHydase_lsu_aba_1/3"/>
</dbReference>
<evidence type="ECO:0000256" key="6">
    <source>
        <dbReference type="ARBA" id="ARBA00022605"/>
    </source>
</evidence>
<reference evidence="16" key="1">
    <citation type="journal article" date="2019" name="Int. J. Syst. Evol. Microbiol.">
        <title>The Global Catalogue of Microorganisms (GCM) 10K type strain sequencing project: providing services to taxonomists for standard genome sequencing and annotation.</title>
        <authorList>
            <consortium name="The Broad Institute Genomics Platform"/>
            <consortium name="The Broad Institute Genome Sequencing Center for Infectious Disease"/>
            <person name="Wu L."/>
            <person name="Ma J."/>
        </authorList>
    </citation>
    <scope>NUCLEOTIDE SEQUENCE [LARGE SCALE GENOMIC DNA]</scope>
    <source>
        <strain evidence="16">CCM 8903</strain>
    </source>
</reference>
<keyword evidence="5 13" id="KW-0004">4Fe-4S</keyword>
<dbReference type="NCBIfam" id="NF009116">
    <property type="entry name" value="PRK12466.1"/>
    <property type="match status" value="1"/>
</dbReference>
<sequence length="458" mass="49744">MTTMFDKLWQDHVIAGEPGDPQLLYIDLQLIHEVTSPQAFEGLRINHRKVRRPDLTFGTMDHDVPTENIFNIQDTIAKAQIDTLKKNCQEFGITLAKIGDSRQGIVHVVGPERGLTQPGKTIVCGDSHTSTHGAFGALAFGIGTSEVEHVLATQTIWQTKPKTLGVKVTGQLPHNVFAKDIIMGIIGKYGVAVGQGYAMEFYGPTIDAMSMEGRMTICNMCIEGGSKTGMVAPDATTYDYVAGREYAPKDMAKAIEYWQKYKTDSEADFDKVIEFDVSTLAPMITWGTNPGMATSVRSTLPEIADEDDKKAYQYIGLHPGMTAEEIPLDYVFIGSCTNGRYEDLKTAAAFMKGKHIAPNITAWVVPGSRAVRNRCMEEGIAQTFIDAGCEWREPGCSACLAMNPDKIPAGKHCASTSNRNFEGRQGAGARTHLASPAMVAAAAVAGHFVDISKQAINA</sequence>
<comment type="similarity">
    <text evidence="13">Belongs to the aconitase/IPM isomerase family. LeuC type 1 subfamily.</text>
</comment>
<feature type="domain" description="Aconitase/3-isopropylmalate dehydratase large subunit alpha/beta/alpha" evidence="14">
    <location>
        <begin position="6"/>
        <end position="446"/>
    </location>
</feature>
<feature type="binding site" evidence="13">
    <location>
        <position position="336"/>
    </location>
    <ligand>
        <name>[4Fe-4S] cluster</name>
        <dbReference type="ChEBI" id="CHEBI:49883"/>
    </ligand>
</feature>
<dbReference type="Gene3D" id="3.30.499.10">
    <property type="entry name" value="Aconitase, domain 3"/>
    <property type="match status" value="2"/>
</dbReference>
<keyword evidence="4 13" id="KW-0432">Leucine biosynthesis</keyword>
<evidence type="ECO:0000256" key="13">
    <source>
        <dbReference type="HAMAP-Rule" id="MF_01026"/>
    </source>
</evidence>
<dbReference type="HAMAP" id="MF_01026">
    <property type="entry name" value="LeuC_type1"/>
    <property type="match status" value="1"/>
</dbReference>
<proteinExistence type="inferred from homology"/>
<feature type="binding site" evidence="13">
    <location>
        <position position="399"/>
    </location>
    <ligand>
        <name>[4Fe-4S] cluster</name>
        <dbReference type="ChEBI" id="CHEBI:49883"/>
    </ligand>
</feature>
<dbReference type="PANTHER" id="PTHR43822">
    <property type="entry name" value="HOMOACONITASE, MITOCHONDRIAL-RELATED"/>
    <property type="match status" value="1"/>
</dbReference>
<dbReference type="SUPFAM" id="SSF53732">
    <property type="entry name" value="Aconitase iron-sulfur domain"/>
    <property type="match status" value="1"/>
</dbReference>
<comment type="subunit">
    <text evidence="13">Heterodimer of LeuC and LeuD.</text>
</comment>
<dbReference type="InterPro" id="IPR004430">
    <property type="entry name" value="3-IsopropMal_deHydase_lsu"/>
</dbReference>
<dbReference type="NCBIfam" id="NF004016">
    <property type="entry name" value="PRK05478.1"/>
    <property type="match status" value="1"/>
</dbReference>
<comment type="catalytic activity">
    <reaction evidence="1 13">
        <text>(2R,3S)-3-isopropylmalate = (2S)-2-isopropylmalate</text>
        <dbReference type="Rhea" id="RHEA:32287"/>
        <dbReference type="ChEBI" id="CHEBI:1178"/>
        <dbReference type="ChEBI" id="CHEBI:35121"/>
        <dbReference type="EC" id="4.2.1.33"/>
    </reaction>
</comment>
<dbReference type="InterPro" id="IPR036008">
    <property type="entry name" value="Aconitase_4Fe-4S_dom"/>
</dbReference>
<dbReference type="InterPro" id="IPR018136">
    <property type="entry name" value="Aconitase_4Fe-4S_BS"/>
</dbReference>
<dbReference type="InterPro" id="IPR033941">
    <property type="entry name" value="IPMI_cat"/>
</dbReference>
<keyword evidence="11 13" id="KW-0100">Branched-chain amino acid biosynthesis</keyword>
<comment type="function">
    <text evidence="2 13">Catalyzes the isomerization between 2-isopropylmalate and 3-isopropylmalate, via the formation of 2-isopropylmaleate.</text>
</comment>
<keyword evidence="7 13" id="KW-0479">Metal-binding</keyword>
<organism evidence="15 16">
    <name type="scientific">Lacticaseibacillus baoqingensis</name>
    <dbReference type="NCBI Taxonomy" id="2486013"/>
    <lineage>
        <taxon>Bacteria</taxon>
        <taxon>Bacillati</taxon>
        <taxon>Bacillota</taxon>
        <taxon>Bacilli</taxon>
        <taxon>Lactobacillales</taxon>
        <taxon>Lactobacillaceae</taxon>
        <taxon>Lacticaseibacillus</taxon>
    </lineage>
</organism>
<comment type="cofactor">
    <cofactor evidence="13">
        <name>[4Fe-4S] cluster</name>
        <dbReference type="ChEBI" id="CHEBI:49883"/>
    </cofactor>
    <text evidence="13">Binds 1 [4Fe-4S] cluster per subunit.</text>
</comment>
<dbReference type="Pfam" id="PF00330">
    <property type="entry name" value="Aconitase"/>
    <property type="match status" value="1"/>
</dbReference>
<dbReference type="PROSITE" id="PS01244">
    <property type="entry name" value="ACONITASE_2"/>
    <property type="match status" value="1"/>
</dbReference>
<dbReference type="PANTHER" id="PTHR43822:SF9">
    <property type="entry name" value="3-ISOPROPYLMALATE DEHYDRATASE"/>
    <property type="match status" value="1"/>
</dbReference>
<dbReference type="NCBIfam" id="TIGR00170">
    <property type="entry name" value="leuC"/>
    <property type="match status" value="1"/>
</dbReference>
<evidence type="ECO:0000256" key="7">
    <source>
        <dbReference type="ARBA" id="ARBA00022723"/>
    </source>
</evidence>
<evidence type="ECO:0000256" key="1">
    <source>
        <dbReference type="ARBA" id="ARBA00000491"/>
    </source>
</evidence>
<evidence type="ECO:0000256" key="11">
    <source>
        <dbReference type="ARBA" id="ARBA00023304"/>
    </source>
</evidence>
<evidence type="ECO:0000259" key="14">
    <source>
        <dbReference type="Pfam" id="PF00330"/>
    </source>
</evidence>
<dbReference type="PROSITE" id="PS00450">
    <property type="entry name" value="ACONITASE_1"/>
    <property type="match status" value="1"/>
</dbReference>
<dbReference type="InterPro" id="IPR001030">
    <property type="entry name" value="Acoase/IPM_deHydtase_lsu_aba"/>
</dbReference>
<keyword evidence="16" id="KW-1185">Reference proteome</keyword>
<dbReference type="GO" id="GO:0003861">
    <property type="term" value="F:3-isopropylmalate dehydratase activity"/>
    <property type="evidence" value="ECO:0007669"/>
    <property type="project" value="UniProtKB-EC"/>
</dbReference>
<keyword evidence="10 13" id="KW-0456">Lyase</keyword>
<name>A0ABW4E4N6_9LACO</name>
<dbReference type="Proteomes" id="UP001597252">
    <property type="component" value="Unassembled WGS sequence"/>
</dbReference>
<evidence type="ECO:0000313" key="15">
    <source>
        <dbReference type="EMBL" id="MFD1484854.1"/>
    </source>
</evidence>
<evidence type="ECO:0000313" key="16">
    <source>
        <dbReference type="Proteomes" id="UP001597252"/>
    </source>
</evidence>
<evidence type="ECO:0000256" key="5">
    <source>
        <dbReference type="ARBA" id="ARBA00022485"/>
    </source>
</evidence>